<evidence type="ECO:0000256" key="1">
    <source>
        <dbReference type="ARBA" id="ARBA00023157"/>
    </source>
</evidence>
<organism evidence="9 10">
    <name type="scientific">Ceutorhynchus assimilis</name>
    <name type="common">cabbage seed weevil</name>
    <dbReference type="NCBI Taxonomy" id="467358"/>
    <lineage>
        <taxon>Eukaryota</taxon>
        <taxon>Metazoa</taxon>
        <taxon>Ecdysozoa</taxon>
        <taxon>Arthropoda</taxon>
        <taxon>Hexapoda</taxon>
        <taxon>Insecta</taxon>
        <taxon>Pterygota</taxon>
        <taxon>Neoptera</taxon>
        <taxon>Endopterygota</taxon>
        <taxon>Coleoptera</taxon>
        <taxon>Polyphaga</taxon>
        <taxon>Cucujiformia</taxon>
        <taxon>Curculionidae</taxon>
        <taxon>Ceutorhynchinae</taxon>
        <taxon>Ceutorhynchus</taxon>
    </lineage>
</organism>
<dbReference type="PROSITE" id="PS50227">
    <property type="entry name" value="G_PROTEIN_RECEP_F2_3"/>
    <property type="match status" value="1"/>
</dbReference>
<dbReference type="InterPro" id="IPR000742">
    <property type="entry name" value="EGF"/>
</dbReference>
<dbReference type="GO" id="GO:0007189">
    <property type="term" value="P:adenylate cyclase-activating G protein-coupled receptor signaling pathway"/>
    <property type="evidence" value="ECO:0007669"/>
    <property type="project" value="TreeGrafter"/>
</dbReference>
<dbReference type="Gene3D" id="2.60.40.10">
    <property type="entry name" value="Immunoglobulins"/>
    <property type="match status" value="2"/>
</dbReference>
<keyword evidence="2" id="KW-0245">EGF-like domain</keyword>
<dbReference type="PROSITE" id="PS01180">
    <property type="entry name" value="CUB"/>
    <property type="match status" value="1"/>
</dbReference>
<feature type="domain" description="EGF-like" evidence="6">
    <location>
        <begin position="199"/>
        <end position="239"/>
    </location>
</feature>
<keyword evidence="4" id="KW-0732">Signal</keyword>
<feature type="transmembrane region" description="Helical" evidence="3">
    <location>
        <begin position="1168"/>
        <end position="1189"/>
    </location>
</feature>
<dbReference type="Gene3D" id="4.10.1240.10">
    <property type="entry name" value="GPCR, family 2, extracellular hormone receptor domain"/>
    <property type="match status" value="1"/>
</dbReference>
<dbReference type="PROSITE" id="PS50835">
    <property type="entry name" value="IG_LIKE"/>
    <property type="match status" value="2"/>
</dbReference>
<feature type="transmembrane region" description="Helical" evidence="3">
    <location>
        <begin position="1012"/>
        <end position="1032"/>
    </location>
</feature>
<dbReference type="PROSITE" id="PS50026">
    <property type="entry name" value="EGF_3"/>
    <property type="match status" value="2"/>
</dbReference>
<feature type="chain" id="PRO_5040243270" evidence="4">
    <location>
        <begin position="23"/>
        <end position="1507"/>
    </location>
</feature>
<gene>
    <name evidence="9" type="ORF">CEUTPL_LOCUS4742</name>
</gene>
<dbReference type="InterPro" id="IPR000859">
    <property type="entry name" value="CUB_dom"/>
</dbReference>
<dbReference type="SUPFAM" id="SSF57196">
    <property type="entry name" value="EGF/Laminin"/>
    <property type="match status" value="1"/>
</dbReference>
<dbReference type="SUPFAM" id="SSF49854">
    <property type="entry name" value="Spermadhesin, CUB domain"/>
    <property type="match status" value="1"/>
</dbReference>
<dbReference type="SMART" id="SM00181">
    <property type="entry name" value="EGF"/>
    <property type="match status" value="2"/>
</dbReference>
<dbReference type="InterPro" id="IPR000152">
    <property type="entry name" value="EGF-type_Asp/Asn_hydroxyl_site"/>
</dbReference>
<dbReference type="SUPFAM" id="SSF111418">
    <property type="entry name" value="Hormone receptor domain"/>
    <property type="match status" value="1"/>
</dbReference>
<dbReference type="InterPro" id="IPR035914">
    <property type="entry name" value="Sperma_CUB_dom_sf"/>
</dbReference>
<name>A0A9N9MI06_9CUCU</name>
<feature type="disulfide bond" evidence="2">
    <location>
        <begin position="229"/>
        <end position="238"/>
    </location>
</feature>
<protein>
    <submittedName>
        <fullName evidence="9">Uncharacterized protein</fullName>
    </submittedName>
</protein>
<evidence type="ECO:0000259" key="7">
    <source>
        <dbReference type="PROSITE" id="PS50227"/>
    </source>
</evidence>
<dbReference type="Pfam" id="PF02793">
    <property type="entry name" value="HRM"/>
    <property type="match status" value="1"/>
</dbReference>
<accession>A0A9N9MI06</accession>
<feature type="transmembrane region" description="Helical" evidence="3">
    <location>
        <begin position="1053"/>
        <end position="1074"/>
    </location>
</feature>
<dbReference type="SUPFAM" id="SSF48726">
    <property type="entry name" value="Immunoglobulin"/>
    <property type="match status" value="2"/>
</dbReference>
<dbReference type="CDD" id="cd00096">
    <property type="entry name" value="Ig"/>
    <property type="match status" value="1"/>
</dbReference>
<evidence type="ECO:0000256" key="4">
    <source>
        <dbReference type="SAM" id="SignalP"/>
    </source>
</evidence>
<comment type="caution">
    <text evidence="2">Lacks conserved residue(s) required for the propagation of feature annotation.</text>
</comment>
<dbReference type="Pfam" id="PF00047">
    <property type="entry name" value="ig"/>
    <property type="match status" value="1"/>
</dbReference>
<dbReference type="Proteomes" id="UP001152799">
    <property type="component" value="Chromosome 2"/>
</dbReference>
<evidence type="ECO:0000313" key="9">
    <source>
        <dbReference type="EMBL" id="CAG9764098.1"/>
    </source>
</evidence>
<keyword evidence="10" id="KW-1185">Reference proteome</keyword>
<dbReference type="InterPro" id="IPR001879">
    <property type="entry name" value="GPCR_2_extracellular_dom"/>
</dbReference>
<evidence type="ECO:0000259" key="6">
    <source>
        <dbReference type="PROSITE" id="PS50026"/>
    </source>
</evidence>
<dbReference type="PROSITE" id="PS01186">
    <property type="entry name" value="EGF_2"/>
    <property type="match status" value="1"/>
</dbReference>
<feature type="transmembrane region" description="Helical" evidence="3">
    <location>
        <begin position="983"/>
        <end position="1006"/>
    </location>
</feature>
<dbReference type="InterPro" id="IPR013151">
    <property type="entry name" value="Immunoglobulin_dom"/>
</dbReference>
<dbReference type="GO" id="GO:0004930">
    <property type="term" value="F:G protein-coupled receptor activity"/>
    <property type="evidence" value="ECO:0007669"/>
    <property type="project" value="InterPro"/>
</dbReference>
<evidence type="ECO:0000256" key="2">
    <source>
        <dbReference type="PROSITE-ProRule" id="PRU00076"/>
    </source>
</evidence>
<dbReference type="GO" id="GO:0016020">
    <property type="term" value="C:membrane"/>
    <property type="evidence" value="ECO:0007669"/>
    <property type="project" value="InterPro"/>
</dbReference>
<dbReference type="PROSITE" id="PS00022">
    <property type="entry name" value="EGF_1"/>
    <property type="match status" value="2"/>
</dbReference>
<feature type="transmembrane region" description="Helical" evidence="3">
    <location>
        <begin position="950"/>
        <end position="976"/>
    </location>
</feature>
<dbReference type="PANTHER" id="PTHR45813">
    <property type="entry name" value="IG-LIKE DOMAIN-CONTAINING PROTEIN"/>
    <property type="match status" value="1"/>
</dbReference>
<feature type="domain" description="EGF-like" evidence="6">
    <location>
        <begin position="160"/>
        <end position="196"/>
    </location>
</feature>
<feature type="domain" description="CUB" evidence="5">
    <location>
        <begin position="27"/>
        <end position="155"/>
    </location>
</feature>
<dbReference type="EMBL" id="OU892278">
    <property type="protein sequence ID" value="CAG9764098.1"/>
    <property type="molecule type" value="Genomic_DNA"/>
</dbReference>
<dbReference type="PROSITE" id="PS00010">
    <property type="entry name" value="ASX_HYDROXYL"/>
    <property type="match status" value="1"/>
</dbReference>
<sequence>MWNPNSFASVLSFLLNIWFINAARPTCGGTYTALHGVLTTPSFPGPFEVPIKCQWVIDASNVVSANTSIIVYFTQLFTFEGLTFTEYQIYGSDYKINPKIIHQVNETNIIRTRWIQTYQSYLVIELKMQSADSAHIRVLDRFLDTYGFNLTYEITTSGVRTPTCTMMDCGFTGVCYDNFKKFKCICFEGYSGSNCSEGPKSFCYTNGTPTCKNGGTCLHVGVAAVKCHCSKLFTGNTCETPSEPANRAKDCSNCSKNCSYVGKEENACRCLNAKLDGFGKPGFFVTLHLGNLPVLDPNDLKAFIRSYLLEHLRENFSEIEDLDIVGLIHYMSGADVTFQVFGPKKEEKKVKNAINKWADRGYVGNITVAEKDNSIKTPLSIQSVDINQPGVIRENDEFILSCVARGSPSITFRWFKYETFVNLTYTRHKWVKLIKDPHVSDQYTALLAVERAQKYDEGKFTCQVEDFNIQQCMSKFVKVKTGPLVKIEPMSLTVKKGQNFTVKCVTLEDNGGIGGKYTYSWTKNKELLPVKTNHEKYETLYPAGTILQISGIDKDSQYSCLVQDSTSSSERSIQVYVLDRKGIHTCSQETNYGLVWPETAPDTDFIQECPKYFSGIVSRTCRLSDGKTPTWRVPNFSQCTSKVLQEVYHQFQQIKLGYVATSFEKLFSGILNYLSSVELHPGEGERVLHLVQEMLTFIGQTKTESHAIQNLSRTIFPVLDIILSSPNALIKSKEINLLQKIFFEQLKLSGFYLSKQPGFTAFNLSLNSSDLTVLKATQGQTIFHIPAAGKKLGVQTWITSKLTYQRSEPINSDMFIGIIYRNLSSFFPSKLFLRIRDGTEIQYQIFSQIMTFASVARNQSENNEATVTVDFQHRFSTDALNVSQNERWEVRCGYSDFGWIAYSWDIYACNPEYIDDRSTTCVCPKYGSYVLMLVRTNPEETIAFNEPQKYVLICSFFLCIILTLFTTICLGASCFLTKYSCIIILKLQCSISIFLCEVLFAMAILIEPPQKYMMVYLTFLEMFLLLAISSHLSKLLIVFTELIEVPRTISLKYTVMGIISGVPLLTIFGTHLAYKTMDLNLKSWWMSENSLAFNIFLAVLSVVTGLFIFIYFLLTKKLKELLVSQEKNEIAVKMRIALIQRAGCLFFFLLIFAFSSIVYINGQKLLWNIYQFGAANAVLGVVLTLCYILKAETEFRKLFRKRPEKQEASFFNLDSTGPLQFMTKHPGESDNQSDQHRKEIQQISLKSFEATKATISKTQSISNAFESCLQSSSSFCDISVKETSSFRKDKNLPVQESYNNSPPTNRPINCSSVFSQSPDILTTKTCVGLDLVASSMCVTLSKIESSGEPSPLKSFLKKDKRPTEPKTVRIMFPPQVIITTDDNISKTTEVENDSMQTERTQPDGHTDISTNLEMCTDVQQETSPVSNGHHVTFKEDNLDGVLNSISQDLDYLLNRSNESESAMGTTTLARKPPKPPSAGSLNTVPEHLIKSCENSTCTDNLILRTNC</sequence>
<feature type="domain" description="G-protein coupled receptors family 2 profile 1" evidence="7">
    <location>
        <begin position="586"/>
        <end position="643"/>
    </location>
</feature>
<dbReference type="InterPro" id="IPR013783">
    <property type="entry name" value="Ig-like_fold"/>
</dbReference>
<feature type="transmembrane region" description="Helical" evidence="3">
    <location>
        <begin position="1094"/>
        <end position="1114"/>
    </location>
</feature>
<keyword evidence="3" id="KW-0812">Transmembrane</keyword>
<keyword evidence="3" id="KW-0472">Membrane</keyword>
<proteinExistence type="predicted"/>
<feature type="domain" description="Ig-like" evidence="8">
    <location>
        <begin position="483"/>
        <end position="574"/>
    </location>
</feature>
<keyword evidence="3" id="KW-1133">Transmembrane helix</keyword>
<dbReference type="InterPro" id="IPR003599">
    <property type="entry name" value="Ig_sub"/>
</dbReference>
<dbReference type="Gene3D" id="2.60.120.290">
    <property type="entry name" value="Spermadhesin, CUB domain"/>
    <property type="match status" value="1"/>
</dbReference>
<dbReference type="OrthoDB" id="6138650at2759"/>
<dbReference type="InterPro" id="IPR051587">
    <property type="entry name" value="Adhesion_GPCR"/>
</dbReference>
<dbReference type="SMART" id="SM00409">
    <property type="entry name" value="IG"/>
    <property type="match status" value="2"/>
</dbReference>
<reference evidence="9" key="1">
    <citation type="submission" date="2022-01" db="EMBL/GenBank/DDBJ databases">
        <authorList>
            <person name="King R."/>
        </authorList>
    </citation>
    <scope>NUCLEOTIDE SEQUENCE</scope>
</reference>
<dbReference type="InterPro" id="IPR036445">
    <property type="entry name" value="GPCR_2_extracell_dom_sf"/>
</dbReference>
<evidence type="ECO:0000313" key="10">
    <source>
        <dbReference type="Proteomes" id="UP001152799"/>
    </source>
</evidence>
<feature type="signal peptide" evidence="4">
    <location>
        <begin position="1"/>
        <end position="22"/>
    </location>
</feature>
<feature type="disulfide bond" evidence="2">
    <location>
        <begin position="186"/>
        <end position="195"/>
    </location>
</feature>
<dbReference type="InterPro" id="IPR007110">
    <property type="entry name" value="Ig-like_dom"/>
</dbReference>
<feature type="transmembrane region" description="Helical" evidence="3">
    <location>
        <begin position="1142"/>
        <end position="1162"/>
    </location>
</feature>
<evidence type="ECO:0000259" key="5">
    <source>
        <dbReference type="PROSITE" id="PS01180"/>
    </source>
</evidence>
<keyword evidence="1 2" id="KW-1015">Disulfide bond</keyword>
<dbReference type="PANTHER" id="PTHR45813:SF8">
    <property type="entry name" value="IG-LIKE DOMAIN-CONTAINING PROTEIN"/>
    <property type="match status" value="1"/>
</dbReference>
<evidence type="ECO:0000256" key="3">
    <source>
        <dbReference type="SAM" id="Phobius"/>
    </source>
</evidence>
<dbReference type="InterPro" id="IPR036179">
    <property type="entry name" value="Ig-like_dom_sf"/>
</dbReference>
<feature type="domain" description="Ig-like" evidence="8">
    <location>
        <begin position="378"/>
        <end position="474"/>
    </location>
</feature>
<dbReference type="Gene3D" id="2.10.25.10">
    <property type="entry name" value="Laminin"/>
    <property type="match status" value="1"/>
</dbReference>
<evidence type="ECO:0000259" key="8">
    <source>
        <dbReference type="PROSITE" id="PS50835"/>
    </source>
</evidence>